<dbReference type="AlphaFoldDB" id="A0A6F8GZJ8"/>
<evidence type="ECO:0000256" key="4">
    <source>
        <dbReference type="ARBA" id="ARBA00010617"/>
    </source>
</evidence>
<reference evidence="16" key="2">
    <citation type="journal article" date="2020" name="Int. J. Biol. Macromol.">
        <title>Transcriptome analysis of antennal cytochrome P450s and their transcriptional responses to plant and locust volatiles in Locusta migratoria.</title>
        <authorList>
            <person name="Wu H."/>
            <person name="Liu Y."/>
            <person name="Shi X."/>
            <person name="Zhang X."/>
            <person name="Ye C."/>
            <person name="Zhu K.Y."/>
            <person name="Zhu F."/>
            <person name="Zhang J."/>
            <person name="Ma E."/>
        </authorList>
    </citation>
    <scope>NUCLEOTIDE SEQUENCE</scope>
    <source>
        <strain evidence="16">Locust strain-N17</strain>
    </source>
</reference>
<keyword evidence="7" id="KW-0256">Endoplasmic reticulum</keyword>
<reference evidence="16" key="1">
    <citation type="submission" date="2017-03" db="EMBL/GenBank/DDBJ databases">
        <authorList>
            <person name="Zhang X.Y."/>
            <person name="Li Y.H."/>
            <person name="Kang X.L."/>
            <person name="Wu H.H."/>
            <person name="Yu R.R."/>
            <person name="Guo Y.Q."/>
            <person name="Wang J.X."/>
            <person name="Zhang J.Z."/>
            <person name="Ma E.B."/>
        </authorList>
    </citation>
    <scope>NUCLEOTIDE SEQUENCE</scope>
    <source>
        <strain evidence="16">Locust strain-N17</strain>
    </source>
</reference>
<comment type="similarity">
    <text evidence="4 14">Belongs to the cytochrome P450 family.</text>
</comment>
<dbReference type="InterPro" id="IPR017972">
    <property type="entry name" value="Cyt_P450_CS"/>
</dbReference>
<comment type="subcellular location">
    <subcellularLocation>
        <location evidence="3">Endoplasmic reticulum membrane</location>
        <topology evidence="3">Peripheral membrane protein</topology>
    </subcellularLocation>
    <subcellularLocation>
        <location evidence="2">Microsome membrane</location>
        <topology evidence="2">Peripheral membrane protein</topology>
    </subcellularLocation>
</comment>
<dbReference type="GO" id="GO:0005789">
    <property type="term" value="C:endoplasmic reticulum membrane"/>
    <property type="evidence" value="ECO:0007669"/>
    <property type="project" value="UniProtKB-SubCell"/>
</dbReference>
<dbReference type="PANTHER" id="PTHR24292:SF54">
    <property type="entry name" value="CYP9F3-RELATED"/>
    <property type="match status" value="1"/>
</dbReference>
<evidence type="ECO:0000256" key="9">
    <source>
        <dbReference type="ARBA" id="ARBA00023002"/>
    </source>
</evidence>
<dbReference type="InterPro" id="IPR050476">
    <property type="entry name" value="Insect_CytP450_Detox"/>
</dbReference>
<feature type="binding site" description="axial binding residue" evidence="13">
    <location>
        <position position="464"/>
    </location>
    <ligand>
        <name>heme</name>
        <dbReference type="ChEBI" id="CHEBI:30413"/>
    </ligand>
    <ligandPart>
        <name>Fe</name>
        <dbReference type="ChEBI" id="CHEBI:18248"/>
    </ligandPart>
</feature>
<keyword evidence="6 13" id="KW-0479">Metal-binding</keyword>
<evidence type="ECO:0000256" key="11">
    <source>
        <dbReference type="ARBA" id="ARBA00023033"/>
    </source>
</evidence>
<dbReference type="Pfam" id="PF00067">
    <property type="entry name" value="p450"/>
    <property type="match status" value="1"/>
</dbReference>
<keyword evidence="8" id="KW-0492">Microsome</keyword>
<keyword evidence="11 14" id="KW-0503">Monooxygenase</keyword>
<evidence type="ECO:0000256" key="13">
    <source>
        <dbReference type="PIRSR" id="PIRSR602401-1"/>
    </source>
</evidence>
<evidence type="ECO:0000313" key="16">
    <source>
        <dbReference type="EMBL" id="AVL92869.1"/>
    </source>
</evidence>
<evidence type="ECO:0000256" key="6">
    <source>
        <dbReference type="ARBA" id="ARBA00022723"/>
    </source>
</evidence>
<evidence type="ECO:0000256" key="1">
    <source>
        <dbReference type="ARBA" id="ARBA00001971"/>
    </source>
</evidence>
<evidence type="ECO:0000256" key="5">
    <source>
        <dbReference type="ARBA" id="ARBA00022617"/>
    </source>
</evidence>
<evidence type="ECO:0000256" key="7">
    <source>
        <dbReference type="ARBA" id="ARBA00022824"/>
    </source>
</evidence>
<evidence type="ECO:0000256" key="12">
    <source>
        <dbReference type="ARBA" id="ARBA00023136"/>
    </source>
</evidence>
<dbReference type="GO" id="GO:0020037">
    <property type="term" value="F:heme binding"/>
    <property type="evidence" value="ECO:0007669"/>
    <property type="project" value="InterPro"/>
</dbReference>
<keyword evidence="15" id="KW-1133">Transmembrane helix</keyword>
<keyword evidence="5 13" id="KW-0349">Heme</keyword>
<evidence type="ECO:0000256" key="14">
    <source>
        <dbReference type="RuleBase" id="RU000461"/>
    </source>
</evidence>
<proteinExistence type="evidence at transcript level"/>
<dbReference type="PRINTS" id="PR00385">
    <property type="entry name" value="P450"/>
</dbReference>
<protein>
    <submittedName>
        <fullName evidence="16">CYP450</fullName>
    </submittedName>
</protein>
<accession>A0A6F8GZJ8</accession>
<dbReference type="CDD" id="cd11056">
    <property type="entry name" value="CYP6-like"/>
    <property type="match status" value="1"/>
</dbReference>
<organism evidence="16">
    <name type="scientific">Locusta migratoria</name>
    <name type="common">Migratory locust</name>
    <dbReference type="NCBI Taxonomy" id="7004"/>
    <lineage>
        <taxon>Eukaryota</taxon>
        <taxon>Metazoa</taxon>
        <taxon>Ecdysozoa</taxon>
        <taxon>Arthropoda</taxon>
        <taxon>Hexapoda</taxon>
        <taxon>Insecta</taxon>
        <taxon>Pterygota</taxon>
        <taxon>Neoptera</taxon>
        <taxon>Polyneoptera</taxon>
        <taxon>Orthoptera</taxon>
        <taxon>Caelifera</taxon>
        <taxon>Acrididea</taxon>
        <taxon>Acridomorpha</taxon>
        <taxon>Acridoidea</taxon>
        <taxon>Acrididae</taxon>
        <taxon>Oedipodinae</taxon>
        <taxon>Locusta</taxon>
    </lineage>
</organism>
<evidence type="ECO:0000256" key="15">
    <source>
        <dbReference type="SAM" id="Phobius"/>
    </source>
</evidence>
<evidence type="ECO:0000256" key="2">
    <source>
        <dbReference type="ARBA" id="ARBA00004174"/>
    </source>
</evidence>
<feature type="transmembrane region" description="Helical" evidence="15">
    <location>
        <begin position="6"/>
        <end position="27"/>
    </location>
</feature>
<dbReference type="GO" id="GO:0016705">
    <property type="term" value="F:oxidoreductase activity, acting on paired donors, with incorporation or reduction of molecular oxygen"/>
    <property type="evidence" value="ECO:0007669"/>
    <property type="project" value="InterPro"/>
</dbReference>
<evidence type="ECO:0000256" key="8">
    <source>
        <dbReference type="ARBA" id="ARBA00022848"/>
    </source>
</evidence>
<evidence type="ECO:0000256" key="3">
    <source>
        <dbReference type="ARBA" id="ARBA00004406"/>
    </source>
</evidence>
<dbReference type="EMBL" id="KY852431">
    <property type="protein sequence ID" value="AVL92869.1"/>
    <property type="molecule type" value="mRNA"/>
</dbReference>
<sequence>MALFMESWISEFILVVSVATLAVYLWFEHGFKYWKNRGVPFVEPSFPFGNSRKNILGQESLGVTAHHIYNQLPGERIVGYFGFRRPILLIRDPDIVRHILVKDFSLFHDRGLVFDDEEPLNHHLFFLTGQKWRQLRVKLSPTFTSGKLKGMFKTLSDCGREMADVLQAVAARGETVEVRELAARYSTDVIASVAFGIDCNCQRNPDNEFRQWGRRIFEPTVRAGISSLFTFISPTLTKLLRIKGGATDVSEYFRAMVADTIAHREKNNITRKDFMDMLIQLKNKGFVDSDKGDVEENGHRNEAVDTKRLTMDELAAQAFVFFAAGFETSSTTMSFALHELALSPPVQTKLQEEIDSVFKECGGNITYDAIAKMSYLDKVVCETLRKYPPLPILNRECNKEYKIPGSEVVLEKGTAVVISILGLQHDPKHFPDPDRFDPERFSENEKAKRHPYVYLPFGEGPRICIGMRLGLLQVKVGLAYLLSRYSVWTTDKTVTNLEYNSRSIILMPKSGIQLRLEKRV</sequence>
<keyword evidence="10 13" id="KW-0408">Iron</keyword>
<dbReference type="Gene3D" id="1.10.630.10">
    <property type="entry name" value="Cytochrome P450"/>
    <property type="match status" value="1"/>
</dbReference>
<dbReference type="FunFam" id="1.10.630.10:FF:000042">
    <property type="entry name" value="Cytochrome P450"/>
    <property type="match status" value="1"/>
</dbReference>
<dbReference type="PROSITE" id="PS00086">
    <property type="entry name" value="CYTOCHROME_P450"/>
    <property type="match status" value="1"/>
</dbReference>
<dbReference type="PANTHER" id="PTHR24292">
    <property type="entry name" value="CYTOCHROME P450"/>
    <property type="match status" value="1"/>
</dbReference>
<name>A0A6F8GZJ8_LOCMI</name>
<keyword evidence="9 14" id="KW-0560">Oxidoreductase</keyword>
<dbReference type="PRINTS" id="PR00463">
    <property type="entry name" value="EP450I"/>
</dbReference>
<keyword evidence="12 15" id="KW-0472">Membrane</keyword>
<dbReference type="GO" id="GO:0004497">
    <property type="term" value="F:monooxygenase activity"/>
    <property type="evidence" value="ECO:0007669"/>
    <property type="project" value="UniProtKB-KW"/>
</dbReference>
<keyword evidence="15" id="KW-0812">Transmembrane</keyword>
<dbReference type="SUPFAM" id="SSF48264">
    <property type="entry name" value="Cytochrome P450"/>
    <property type="match status" value="1"/>
</dbReference>
<dbReference type="InterPro" id="IPR001128">
    <property type="entry name" value="Cyt_P450"/>
</dbReference>
<dbReference type="InterPro" id="IPR036396">
    <property type="entry name" value="Cyt_P450_sf"/>
</dbReference>
<evidence type="ECO:0000256" key="10">
    <source>
        <dbReference type="ARBA" id="ARBA00023004"/>
    </source>
</evidence>
<dbReference type="GO" id="GO:0005506">
    <property type="term" value="F:iron ion binding"/>
    <property type="evidence" value="ECO:0007669"/>
    <property type="project" value="InterPro"/>
</dbReference>
<comment type="cofactor">
    <cofactor evidence="1 13">
        <name>heme</name>
        <dbReference type="ChEBI" id="CHEBI:30413"/>
    </cofactor>
</comment>
<dbReference type="InterPro" id="IPR002401">
    <property type="entry name" value="Cyt_P450_E_grp-I"/>
</dbReference>